<accession>A0A9P8UCZ1</accession>
<keyword evidence="1" id="KW-1133">Transmembrane helix</keyword>
<sequence>MYVPLFILVPEPMLMNLIQGAEYQVPTTQEELLNGQTGPIVYSARAEKEFPVNMKSTMHVFSSHPDFRWGSVHHYRKPGHVYNDQMKFRHRDFADRVKNKPQSDRYLHHEHGYLRDLIVQTTDDIFLANSNATWMRTYIRKQAPIRTRMATWVIDFSYDPESWEDWWIMILRALPAAIGMTFIFWEVSITGQERFNGRYAPVPYKFHGHAKAWSNHLENRLHDVPLAPRRPNEYHILKPRHLCFLRNPKESELRGLDIREVSAWEADEGPNENLSYLFVAYSADHFNHGSEEDMQALHSIAEFACRQARLPAYWVYRISDILRGAQDLIIAVGNSSTRASLGKKPDTEALLRHWGTRMWTFPEVLLSPGKHITVYTRDGNLNSPLVLSKNQFAGRVWADTDAETSRQLIDHYIGSLDLSRLELAVLLLRCLYGRQTTQHLRGDRAYALMGLLRMRPEIDRTDSEFQAFARLSLANDSDQLLERSLCTLPLSPGQPWYDMTDAYQSALWDIAPTCQIAAICDNNTVIVDGAYGASIRWKSFYRIRFQRNMSFKRWVSAFLMEYNGYNLIIASTLLGIGSGPPINSAAVGVGVIFLLIFLYFWFMTPKLVRVLLGGKFINVQATLFGLEGHLNAATIERTLFGGAFGRMTWSVNGSPLSRSRLNQYGEREGIDPAKDPEVRHKIEAAKHAQPGQMRIFTLVDTYNMELTLFEAARPPTCIFVCAAEGGMRRAVACSYDWVTQTMCRETVLRIPTRSLNRMDRVPRFRMGTRWPAANDERPDLATRPFYGGGGGGTV</sequence>
<dbReference type="EMBL" id="JAGPXC010000009">
    <property type="protein sequence ID" value="KAH6646865.1"/>
    <property type="molecule type" value="Genomic_DNA"/>
</dbReference>
<reference evidence="2" key="1">
    <citation type="journal article" date="2021" name="Nat. Commun.">
        <title>Genetic determinants of endophytism in the Arabidopsis root mycobiome.</title>
        <authorList>
            <person name="Mesny F."/>
            <person name="Miyauchi S."/>
            <person name="Thiergart T."/>
            <person name="Pickel B."/>
            <person name="Atanasova L."/>
            <person name="Karlsson M."/>
            <person name="Huettel B."/>
            <person name="Barry K.W."/>
            <person name="Haridas S."/>
            <person name="Chen C."/>
            <person name="Bauer D."/>
            <person name="Andreopoulos W."/>
            <person name="Pangilinan J."/>
            <person name="LaButti K."/>
            <person name="Riley R."/>
            <person name="Lipzen A."/>
            <person name="Clum A."/>
            <person name="Drula E."/>
            <person name="Henrissat B."/>
            <person name="Kohler A."/>
            <person name="Grigoriev I.V."/>
            <person name="Martin F.M."/>
            <person name="Hacquard S."/>
        </authorList>
    </citation>
    <scope>NUCLEOTIDE SEQUENCE</scope>
    <source>
        <strain evidence="2">MPI-SDFR-AT-0073</strain>
    </source>
</reference>
<dbReference type="GeneID" id="70137041"/>
<organism evidence="2 3">
    <name type="scientific">Truncatella angustata</name>
    <dbReference type="NCBI Taxonomy" id="152316"/>
    <lineage>
        <taxon>Eukaryota</taxon>
        <taxon>Fungi</taxon>
        <taxon>Dikarya</taxon>
        <taxon>Ascomycota</taxon>
        <taxon>Pezizomycotina</taxon>
        <taxon>Sordariomycetes</taxon>
        <taxon>Xylariomycetidae</taxon>
        <taxon>Amphisphaeriales</taxon>
        <taxon>Sporocadaceae</taxon>
        <taxon>Truncatella</taxon>
    </lineage>
</organism>
<comment type="caution">
    <text evidence="2">The sequence shown here is derived from an EMBL/GenBank/DDBJ whole genome shotgun (WGS) entry which is preliminary data.</text>
</comment>
<dbReference type="OrthoDB" id="2624308at2759"/>
<keyword evidence="3" id="KW-1185">Reference proteome</keyword>
<gene>
    <name evidence="2" type="ORF">BKA67DRAFT_663235</name>
</gene>
<feature type="transmembrane region" description="Helical" evidence="1">
    <location>
        <begin position="582"/>
        <end position="602"/>
    </location>
</feature>
<dbReference type="RefSeq" id="XP_045953379.1">
    <property type="nucleotide sequence ID" value="XM_046108150.1"/>
</dbReference>
<evidence type="ECO:0000256" key="1">
    <source>
        <dbReference type="SAM" id="Phobius"/>
    </source>
</evidence>
<protein>
    <submittedName>
        <fullName evidence="2">Uncharacterized protein</fullName>
    </submittedName>
</protein>
<proteinExistence type="predicted"/>
<dbReference type="AlphaFoldDB" id="A0A9P8UCZ1"/>
<keyword evidence="1" id="KW-0472">Membrane</keyword>
<dbReference type="Proteomes" id="UP000758603">
    <property type="component" value="Unassembled WGS sequence"/>
</dbReference>
<feature type="transmembrane region" description="Helical" evidence="1">
    <location>
        <begin position="554"/>
        <end position="576"/>
    </location>
</feature>
<keyword evidence="1" id="KW-0812">Transmembrane</keyword>
<evidence type="ECO:0000313" key="3">
    <source>
        <dbReference type="Proteomes" id="UP000758603"/>
    </source>
</evidence>
<evidence type="ECO:0000313" key="2">
    <source>
        <dbReference type="EMBL" id="KAH6646865.1"/>
    </source>
</evidence>
<name>A0A9P8UCZ1_9PEZI</name>